<feature type="domain" description="LRAT" evidence="1">
    <location>
        <begin position="31"/>
        <end position="136"/>
    </location>
</feature>
<evidence type="ECO:0000313" key="3">
    <source>
        <dbReference type="Proteomes" id="UP001634394"/>
    </source>
</evidence>
<dbReference type="EMBL" id="JBJQND010000019">
    <property type="protein sequence ID" value="KAL3832240.1"/>
    <property type="molecule type" value="Genomic_DNA"/>
</dbReference>
<evidence type="ECO:0000313" key="2">
    <source>
        <dbReference type="EMBL" id="KAL3832240.1"/>
    </source>
</evidence>
<gene>
    <name evidence="2" type="ORF">ACJMK2_023900</name>
</gene>
<dbReference type="PANTHER" id="PTHR46137">
    <property type="entry name" value="OS05G0310600 PROTEIN"/>
    <property type="match status" value="1"/>
</dbReference>
<dbReference type="Gene3D" id="3.90.1720.10">
    <property type="entry name" value="endopeptidase domain like (from Nostoc punctiforme)"/>
    <property type="match status" value="1"/>
</dbReference>
<protein>
    <recommendedName>
        <fullName evidence="1">LRAT domain-containing protein</fullName>
    </recommendedName>
</protein>
<name>A0ABD3T6N0_SINWO</name>
<evidence type="ECO:0000259" key="1">
    <source>
        <dbReference type="PROSITE" id="PS51934"/>
    </source>
</evidence>
<dbReference type="PANTHER" id="PTHR46137:SF1">
    <property type="entry name" value="LRAT DOMAIN-CONTAINING PROTEIN"/>
    <property type="match status" value="1"/>
</dbReference>
<dbReference type="InterPro" id="IPR007053">
    <property type="entry name" value="LRAT_dom"/>
</dbReference>
<reference evidence="2 3" key="1">
    <citation type="submission" date="2024-11" db="EMBL/GenBank/DDBJ databases">
        <title>Chromosome-level genome assembly of the freshwater bivalve Anodonta woodiana.</title>
        <authorList>
            <person name="Chen X."/>
        </authorList>
    </citation>
    <scope>NUCLEOTIDE SEQUENCE [LARGE SCALE GENOMIC DNA]</scope>
    <source>
        <strain evidence="2">MN2024</strain>
        <tissue evidence="2">Gills</tissue>
    </source>
</reference>
<dbReference type="AlphaFoldDB" id="A0ABD3T6N0"/>
<dbReference type="Pfam" id="PF04970">
    <property type="entry name" value="LRAT"/>
    <property type="match status" value="1"/>
</dbReference>
<accession>A0ABD3T6N0</accession>
<keyword evidence="3" id="KW-1185">Reference proteome</keyword>
<dbReference type="PROSITE" id="PS51934">
    <property type="entry name" value="LRAT"/>
    <property type="match status" value="1"/>
</dbReference>
<comment type="caution">
    <text evidence="2">The sequence shown here is derived from an EMBL/GenBank/DDBJ whole genome shotgun (WGS) entry which is preliminary data.</text>
</comment>
<dbReference type="Proteomes" id="UP001634394">
    <property type="component" value="Unassembled WGS sequence"/>
</dbReference>
<organism evidence="2 3">
    <name type="scientific">Sinanodonta woodiana</name>
    <name type="common">Chinese pond mussel</name>
    <name type="synonym">Anodonta woodiana</name>
    <dbReference type="NCBI Taxonomy" id="1069815"/>
    <lineage>
        <taxon>Eukaryota</taxon>
        <taxon>Metazoa</taxon>
        <taxon>Spiralia</taxon>
        <taxon>Lophotrochozoa</taxon>
        <taxon>Mollusca</taxon>
        <taxon>Bivalvia</taxon>
        <taxon>Autobranchia</taxon>
        <taxon>Heteroconchia</taxon>
        <taxon>Palaeoheterodonta</taxon>
        <taxon>Unionida</taxon>
        <taxon>Unionoidea</taxon>
        <taxon>Unionidae</taxon>
        <taxon>Unioninae</taxon>
        <taxon>Sinanodonta</taxon>
    </lineage>
</organism>
<proteinExistence type="predicted"/>
<sequence>MASSESLEYGIESEIISDYRSLTRGDQIAIEGNIVDEDYYHHGIYLGDGIVADFGGDGKKGTKPRTVSIAEVTGHGKRKLFRINYKFGQCLSNEEAASNAEDLVKKPNHWGSYHLLRNNCEHFATRCKTGIATSKQVIKKVHDCIKSPTKLIKYILLLTVAGSRLASGSISS</sequence>